<evidence type="ECO:0000313" key="2">
    <source>
        <dbReference type="Proteomes" id="UP000032541"/>
    </source>
</evidence>
<organism evidence="1 2">
    <name type="scientific">Prevotella intermedia ZT</name>
    <dbReference type="NCBI Taxonomy" id="1347790"/>
    <lineage>
        <taxon>Bacteria</taxon>
        <taxon>Pseudomonadati</taxon>
        <taxon>Bacteroidota</taxon>
        <taxon>Bacteroidia</taxon>
        <taxon>Bacteroidales</taxon>
        <taxon>Prevotellaceae</taxon>
        <taxon>Prevotella</taxon>
    </lineage>
</organism>
<dbReference type="GO" id="GO:0016746">
    <property type="term" value="F:acyltransferase activity"/>
    <property type="evidence" value="ECO:0007669"/>
    <property type="project" value="InterPro"/>
</dbReference>
<evidence type="ECO:0008006" key="3">
    <source>
        <dbReference type="Google" id="ProtNLM"/>
    </source>
</evidence>
<dbReference type="Gene3D" id="3.40.47.10">
    <property type="match status" value="1"/>
</dbReference>
<accession>A0AAP0V7F9</accession>
<evidence type="ECO:0000313" key="1">
    <source>
        <dbReference type="EMBL" id="KJJ86194.1"/>
    </source>
</evidence>
<dbReference type="InterPro" id="IPR016039">
    <property type="entry name" value="Thiolase-like"/>
</dbReference>
<name>A0AAP0V7F9_PREIN</name>
<protein>
    <recommendedName>
        <fullName evidence="3">Beta-ketoacyl-[acyl-carrier-protein] synthase III C-terminal domain-containing protein</fullName>
    </recommendedName>
</protein>
<gene>
    <name evidence="1" type="ORF">M573_140004</name>
</gene>
<comment type="caution">
    <text evidence="1">The sequence shown here is derived from an EMBL/GenBank/DDBJ whole genome shotgun (WGS) entry which is preliminary data.</text>
</comment>
<sequence length="38" mass="4255">MALEEFTRSKGIKRGDKILLLVPESGRFSYGTVLLTVE</sequence>
<dbReference type="AlphaFoldDB" id="A0AAP0V7F9"/>
<proteinExistence type="predicted"/>
<dbReference type="Proteomes" id="UP000032541">
    <property type="component" value="Unassembled WGS sequence"/>
</dbReference>
<dbReference type="EMBL" id="ATMK01000040">
    <property type="protein sequence ID" value="KJJ86194.1"/>
    <property type="molecule type" value="Genomic_DNA"/>
</dbReference>
<reference evidence="1 2" key="1">
    <citation type="journal article" date="2015" name="BMC Genomics">
        <title>Comparative genome analysis of Prevotella intermedia strain isolated from infected root canal reveals features related to pathogenicity and adaptation.</title>
        <authorList>
            <person name="Ruan Y."/>
            <person name="Shen L."/>
            <person name="Zou Y."/>
            <person name="Qi Z."/>
            <person name="Yin J."/>
            <person name="Jiang J."/>
            <person name="Guo L."/>
            <person name="He L."/>
            <person name="Chen Z."/>
            <person name="Tang Z."/>
            <person name="Qin S."/>
        </authorList>
    </citation>
    <scope>NUCLEOTIDE SEQUENCE [LARGE SCALE GENOMIC DNA]</scope>
    <source>
        <strain evidence="1 2">ZT</strain>
    </source>
</reference>